<dbReference type="PROSITE" id="PS50075">
    <property type="entry name" value="CARRIER"/>
    <property type="match status" value="1"/>
</dbReference>
<sequence length="434" mass="49334">MYSKNTSDKQYVLNMPQLHVGGLYENWLLKELGDVHWLMMSNCLNVNSDEVRDSHGERLYASFVRLRWDSSDCLRTFKENEKVSLHSELSFYGDKMFFSNAVVTGEEKVINASLFSVFSARMDGDNNQLEKRGVSLDKVSKSGACLTLPAFAKEYLEFKAALFSQAGTAGSRKLTLNGEEFSFSDNVIYEKEYVVDVYDDMNGVGLLYFASYPKINDKCERSYFRDRIPGHLPDWVLSGSSIARDVLYFGNANIDEVLIYKLNSFSFTDENDLKISSSLYRKADGQLIARIFTVKHVLPEVADVLLKRADEGLSHYKELSVEDTPRFMKNSTYGKAVPGSDRQPVGLQIEKSEGESIQHDRLNKIIISFISQIIEVDGIKEHTDLTGLGVESIIIMELSEYLNREYDFRSKPDKLYGYKTISEITGYLLKDAIL</sequence>
<evidence type="ECO:0000313" key="2">
    <source>
        <dbReference type="EMBL" id="NSL85662.1"/>
    </source>
</evidence>
<dbReference type="EMBL" id="RIAR02000001">
    <property type="protein sequence ID" value="NSL85662.1"/>
    <property type="molecule type" value="Genomic_DNA"/>
</dbReference>
<reference evidence="2" key="1">
    <citation type="submission" date="2020-05" db="EMBL/GenBank/DDBJ databases">
        <title>Chitinophaga laudate sp. nov., isolated from a tropical peat swamp.</title>
        <authorList>
            <person name="Goh C.B.S."/>
            <person name="Lee M.S."/>
            <person name="Parimannan S."/>
            <person name="Pasbakhsh P."/>
            <person name="Yule C.M."/>
            <person name="Rajandas H."/>
            <person name="Loke S."/>
            <person name="Croft L."/>
            <person name="Tan J.B.L."/>
        </authorList>
    </citation>
    <scope>NUCLEOTIDE SEQUENCE</scope>
    <source>
        <strain evidence="2">Mgbs1</strain>
    </source>
</reference>
<dbReference type="SUPFAM" id="SSF47336">
    <property type="entry name" value="ACP-like"/>
    <property type="match status" value="1"/>
</dbReference>
<dbReference type="Gene3D" id="3.10.129.10">
    <property type="entry name" value="Hotdog Thioesterase"/>
    <property type="match status" value="1"/>
</dbReference>
<dbReference type="Proteomes" id="UP000281028">
    <property type="component" value="Unassembled WGS sequence"/>
</dbReference>
<proteinExistence type="predicted"/>
<dbReference type="InterPro" id="IPR024091">
    <property type="entry name" value="LnmK-like_bifun_acyl/decarbox"/>
</dbReference>
<dbReference type="InterPro" id="IPR009081">
    <property type="entry name" value="PP-bd_ACP"/>
</dbReference>
<accession>A0A9Q5D8G3</accession>
<feature type="domain" description="Carrier" evidence="1">
    <location>
        <begin position="357"/>
        <end position="432"/>
    </location>
</feature>
<keyword evidence="3" id="KW-1185">Reference proteome</keyword>
<protein>
    <recommendedName>
        <fullName evidence="1">Carrier domain-containing protein</fullName>
    </recommendedName>
</protein>
<dbReference type="AlphaFoldDB" id="A0A9Q5D8G3"/>
<organism evidence="2 3">
    <name type="scientific">Chitinophaga solisilvae</name>
    <dbReference type="NCBI Taxonomy" id="1233460"/>
    <lineage>
        <taxon>Bacteria</taxon>
        <taxon>Pseudomonadati</taxon>
        <taxon>Bacteroidota</taxon>
        <taxon>Chitinophagia</taxon>
        <taxon>Chitinophagales</taxon>
        <taxon>Chitinophagaceae</taxon>
        <taxon>Chitinophaga</taxon>
    </lineage>
</organism>
<dbReference type="NCBIfam" id="TIGR04098">
    <property type="entry name" value="LnmK_bifunc"/>
    <property type="match status" value="1"/>
</dbReference>
<dbReference type="InterPro" id="IPR036736">
    <property type="entry name" value="ACP-like_sf"/>
</dbReference>
<comment type="caution">
    <text evidence="2">The sequence shown here is derived from an EMBL/GenBank/DDBJ whole genome shotgun (WGS) entry which is preliminary data.</text>
</comment>
<gene>
    <name evidence="2" type="ORF">ECE50_002390</name>
</gene>
<evidence type="ECO:0000313" key="3">
    <source>
        <dbReference type="Proteomes" id="UP000281028"/>
    </source>
</evidence>
<dbReference type="Pfam" id="PF00550">
    <property type="entry name" value="PP-binding"/>
    <property type="match status" value="1"/>
</dbReference>
<name>A0A9Q5D8G3_9BACT</name>
<evidence type="ECO:0000259" key="1">
    <source>
        <dbReference type="PROSITE" id="PS50075"/>
    </source>
</evidence>
<dbReference type="Gene3D" id="1.10.1200.10">
    <property type="entry name" value="ACP-like"/>
    <property type="match status" value="1"/>
</dbReference>